<feature type="transmembrane region" description="Helical" evidence="1">
    <location>
        <begin position="278"/>
        <end position="301"/>
    </location>
</feature>
<gene>
    <name evidence="2" type="ORF">QH73_0012185</name>
</gene>
<dbReference type="RefSeq" id="WP_132866986.1">
    <property type="nucleotide sequence ID" value="NZ_JTJC03000003.1"/>
</dbReference>
<dbReference type="Proteomes" id="UP000031532">
    <property type="component" value="Unassembled WGS sequence"/>
</dbReference>
<feature type="transmembrane region" description="Helical" evidence="1">
    <location>
        <begin position="238"/>
        <end position="258"/>
    </location>
</feature>
<comment type="caution">
    <text evidence="2">The sequence shown here is derived from an EMBL/GenBank/DDBJ whole genome shotgun (WGS) entry which is preliminary data.</text>
</comment>
<proteinExistence type="predicted"/>
<dbReference type="EMBL" id="JTJC03000003">
    <property type="protein sequence ID" value="NHC35406.1"/>
    <property type="molecule type" value="Genomic_DNA"/>
</dbReference>
<feature type="transmembrane region" description="Helical" evidence="1">
    <location>
        <begin position="368"/>
        <end position="388"/>
    </location>
</feature>
<name>A0A9X5E5M0_9CYAN</name>
<feature type="transmembrane region" description="Helical" evidence="1">
    <location>
        <begin position="308"/>
        <end position="329"/>
    </location>
</feature>
<feature type="transmembrane region" description="Helical" evidence="1">
    <location>
        <begin position="149"/>
        <end position="169"/>
    </location>
</feature>
<protein>
    <submittedName>
        <fullName evidence="2">Uncharacterized protein</fullName>
    </submittedName>
</protein>
<feature type="transmembrane region" description="Helical" evidence="1">
    <location>
        <begin position="176"/>
        <end position="193"/>
    </location>
</feature>
<keyword evidence="3" id="KW-1185">Reference proteome</keyword>
<keyword evidence="1" id="KW-0812">Transmembrane</keyword>
<feature type="transmembrane region" description="Helical" evidence="1">
    <location>
        <begin position="199"/>
        <end position="217"/>
    </location>
</feature>
<evidence type="ECO:0000256" key="1">
    <source>
        <dbReference type="SAM" id="Phobius"/>
    </source>
</evidence>
<evidence type="ECO:0000313" key="2">
    <source>
        <dbReference type="EMBL" id="NHC35406.1"/>
    </source>
</evidence>
<sequence length="744" mass="83460">MPTARLRHSVNWHSVNLSLFALLVLLTAIATILYTSSERNFHWWIDWYYKTTEVANAFSQSPIAGISNILQSLGTERNKIYTLPLVPFLLLFGESRLVYQIGLALVYLLPFCLVMGGVGTQLICANPTAVFWSTAFLSLLIPVNWMPTFLGVPDTGGAVLIGLATWIYLQDMRLKRWRRVLAIGVLLGAAILLRRHFAYGAIAFLAAMSLQALISFSTTKQVKPQLAWQKLRRTAVKISLIAIICFLTLAAIAWQFTYNAIATDYRGLYASWSFPVNTIVWLYAAYFGWAVLIFAASGFLAGILTRTLFLPAFSFIWLFGIVSAVEWLIILRYANVFYCLHLTPIVVLGLATGVWTAYLKLKATFRHIVLGIVICYLISNLAIGLTSIGNFQHPLRSLWALNIPPLVRTDYDEVIRLGAYLRQIATNKKPVYIVGFQRLQLNSGMVRAVERTVYKQKDRDNLLLLGAPQVDSQDFYPVERLLQAEYVVIPHPLPNFESDFTKVPAAGEWLPLKEHDVVTVVSDAFRQNWAIAKDFQLLPVQFRLADGAIVNIHRRLRPTSVETAIQTLATMQERIGKRPGGQLDWMSLSHLWQDNKIVRNITRTYRLLMYSVEGVGKQPVSFLYVGTLSTPTQVMGKVNLYGNTCKGATLNLEMRDRQGKIVSAIALPSITSKSRKFQVSLASQRPDPAYLLLNVQTSDRNNLIKSCIVEIDSLKVSPLPTLNPLVRAHSSTPLPTPDSRLPTS</sequence>
<organism evidence="2 3">
    <name type="scientific">Scytonema millei VB511283</name>
    <dbReference type="NCBI Taxonomy" id="1245923"/>
    <lineage>
        <taxon>Bacteria</taxon>
        <taxon>Bacillati</taxon>
        <taxon>Cyanobacteriota</taxon>
        <taxon>Cyanophyceae</taxon>
        <taxon>Nostocales</taxon>
        <taxon>Scytonemataceae</taxon>
        <taxon>Scytonema</taxon>
    </lineage>
</organism>
<feature type="transmembrane region" description="Helical" evidence="1">
    <location>
        <begin position="335"/>
        <end position="356"/>
    </location>
</feature>
<dbReference type="OrthoDB" id="437613at2"/>
<feature type="transmembrane region" description="Helical" evidence="1">
    <location>
        <begin position="123"/>
        <end position="143"/>
    </location>
</feature>
<feature type="transmembrane region" description="Helical" evidence="1">
    <location>
        <begin position="97"/>
        <end position="116"/>
    </location>
</feature>
<keyword evidence="1" id="KW-1133">Transmembrane helix</keyword>
<accession>A0A9X5E5M0</accession>
<reference evidence="2 3" key="1">
    <citation type="journal article" date="2015" name="Genome Announc.">
        <title>Draft Genome Sequence of the Terrestrial Cyanobacterium Scytonema millei VB511283, Isolated from Eastern India.</title>
        <authorList>
            <person name="Sen D."/>
            <person name="Chandrababunaidu M.M."/>
            <person name="Singh D."/>
            <person name="Sanghi N."/>
            <person name="Ghorai A."/>
            <person name="Mishra G.P."/>
            <person name="Madduluri M."/>
            <person name="Adhikary S.P."/>
            <person name="Tripathy S."/>
        </authorList>
    </citation>
    <scope>NUCLEOTIDE SEQUENCE [LARGE SCALE GENOMIC DNA]</scope>
    <source>
        <strain evidence="2 3">VB511283</strain>
    </source>
</reference>
<keyword evidence="1" id="KW-0472">Membrane</keyword>
<feature type="transmembrane region" description="Helical" evidence="1">
    <location>
        <begin position="12"/>
        <end position="34"/>
    </location>
</feature>
<evidence type="ECO:0000313" key="3">
    <source>
        <dbReference type="Proteomes" id="UP000031532"/>
    </source>
</evidence>
<dbReference type="AlphaFoldDB" id="A0A9X5E5M0"/>